<feature type="transmembrane region" description="Helical" evidence="7">
    <location>
        <begin position="12"/>
        <end position="34"/>
    </location>
</feature>
<gene>
    <name evidence="9" type="ORF">HYDPIDRAFT_175806</name>
</gene>
<dbReference type="Proteomes" id="UP000053820">
    <property type="component" value="Unassembled WGS sequence"/>
</dbReference>
<evidence type="ECO:0000256" key="6">
    <source>
        <dbReference type="SAM" id="MobiDB-lite"/>
    </source>
</evidence>
<keyword evidence="2 7" id="KW-0812">Transmembrane</keyword>
<sequence>MVLTLSPATTFYLKVCTSVLQGLAFLFTIFRLWLRYKIHRLWWEDVWAAIALCSGASGLMGLWIFLKTTGESYMVGVWIYAFAFTCTVWFVRMSLLCSILRIVYSSQRLRRMILAIAVLFALMWAGLIAQKLYKCTTDMSWQSTPQRKDHQLCRLSSSMAAYELFTDITSDAILILTPIRLLWNVKLPRKQRRMILLIFSSNIVMTMLSIFHAVCMLAHITALTSTTTDFESGLSLFICNLLVIVTFSYRKFRRGLRNGDPEATTTESDSEDDDYTAPTRSSSAPQFTTVDLSALTRDKTQSGAVSGMLESGDGGASFASILV</sequence>
<feature type="transmembrane region" description="Helical" evidence="7">
    <location>
        <begin position="232"/>
        <end position="249"/>
    </location>
</feature>
<name>A0A0C9VF21_9AGAM</name>
<evidence type="ECO:0000256" key="7">
    <source>
        <dbReference type="SAM" id="Phobius"/>
    </source>
</evidence>
<evidence type="ECO:0000313" key="9">
    <source>
        <dbReference type="EMBL" id="KIJ64124.1"/>
    </source>
</evidence>
<evidence type="ECO:0000256" key="4">
    <source>
        <dbReference type="ARBA" id="ARBA00023136"/>
    </source>
</evidence>
<accession>A0A0C9VF21</accession>
<feature type="transmembrane region" description="Helical" evidence="7">
    <location>
        <begin position="46"/>
        <end position="66"/>
    </location>
</feature>
<comment type="subcellular location">
    <subcellularLocation>
        <location evidence="1">Membrane</location>
        <topology evidence="1">Multi-pass membrane protein</topology>
    </subcellularLocation>
</comment>
<feature type="region of interest" description="Disordered" evidence="6">
    <location>
        <begin position="258"/>
        <end position="284"/>
    </location>
</feature>
<dbReference type="PANTHER" id="PTHR33048">
    <property type="entry name" value="PTH11-LIKE INTEGRAL MEMBRANE PROTEIN (AFU_ORTHOLOGUE AFUA_5G11245)"/>
    <property type="match status" value="1"/>
</dbReference>
<keyword evidence="10" id="KW-1185">Reference proteome</keyword>
<comment type="similarity">
    <text evidence="5">Belongs to the SAT4 family.</text>
</comment>
<dbReference type="EMBL" id="KN839848">
    <property type="protein sequence ID" value="KIJ64124.1"/>
    <property type="molecule type" value="Genomic_DNA"/>
</dbReference>
<evidence type="ECO:0000313" key="10">
    <source>
        <dbReference type="Proteomes" id="UP000053820"/>
    </source>
</evidence>
<evidence type="ECO:0000256" key="3">
    <source>
        <dbReference type="ARBA" id="ARBA00022989"/>
    </source>
</evidence>
<dbReference type="HOGENOM" id="CLU_052841_2_1_1"/>
<dbReference type="GO" id="GO:0016020">
    <property type="term" value="C:membrane"/>
    <property type="evidence" value="ECO:0007669"/>
    <property type="project" value="UniProtKB-SubCell"/>
</dbReference>
<evidence type="ECO:0000259" key="8">
    <source>
        <dbReference type="Pfam" id="PF20684"/>
    </source>
</evidence>
<proteinExistence type="inferred from homology"/>
<evidence type="ECO:0000256" key="2">
    <source>
        <dbReference type="ARBA" id="ARBA00022692"/>
    </source>
</evidence>
<reference evidence="9 10" key="1">
    <citation type="submission" date="2014-04" db="EMBL/GenBank/DDBJ databases">
        <title>Evolutionary Origins and Diversification of the Mycorrhizal Mutualists.</title>
        <authorList>
            <consortium name="DOE Joint Genome Institute"/>
            <consortium name="Mycorrhizal Genomics Consortium"/>
            <person name="Kohler A."/>
            <person name="Kuo A."/>
            <person name="Nagy L.G."/>
            <person name="Floudas D."/>
            <person name="Copeland A."/>
            <person name="Barry K.W."/>
            <person name="Cichocki N."/>
            <person name="Veneault-Fourrey C."/>
            <person name="LaButti K."/>
            <person name="Lindquist E.A."/>
            <person name="Lipzen A."/>
            <person name="Lundell T."/>
            <person name="Morin E."/>
            <person name="Murat C."/>
            <person name="Riley R."/>
            <person name="Ohm R."/>
            <person name="Sun H."/>
            <person name="Tunlid A."/>
            <person name="Henrissat B."/>
            <person name="Grigoriev I.V."/>
            <person name="Hibbett D.S."/>
            <person name="Martin F."/>
        </authorList>
    </citation>
    <scope>NUCLEOTIDE SEQUENCE [LARGE SCALE GENOMIC DNA]</scope>
    <source>
        <strain evidence="9 10">MD-312</strain>
    </source>
</reference>
<dbReference type="InterPro" id="IPR049326">
    <property type="entry name" value="Rhodopsin_dom_fungi"/>
</dbReference>
<protein>
    <recommendedName>
        <fullName evidence="8">Rhodopsin domain-containing protein</fullName>
    </recommendedName>
</protein>
<dbReference type="PANTHER" id="PTHR33048:SF47">
    <property type="entry name" value="INTEGRAL MEMBRANE PROTEIN-RELATED"/>
    <property type="match status" value="1"/>
</dbReference>
<feature type="transmembrane region" description="Helical" evidence="7">
    <location>
        <begin position="195"/>
        <end position="220"/>
    </location>
</feature>
<dbReference type="AlphaFoldDB" id="A0A0C9VF21"/>
<evidence type="ECO:0000256" key="5">
    <source>
        <dbReference type="ARBA" id="ARBA00038359"/>
    </source>
</evidence>
<feature type="transmembrane region" description="Helical" evidence="7">
    <location>
        <begin position="164"/>
        <end position="183"/>
    </location>
</feature>
<feature type="transmembrane region" description="Helical" evidence="7">
    <location>
        <begin position="112"/>
        <end position="133"/>
    </location>
</feature>
<organism evidence="9 10">
    <name type="scientific">Hydnomerulius pinastri MD-312</name>
    <dbReference type="NCBI Taxonomy" id="994086"/>
    <lineage>
        <taxon>Eukaryota</taxon>
        <taxon>Fungi</taxon>
        <taxon>Dikarya</taxon>
        <taxon>Basidiomycota</taxon>
        <taxon>Agaricomycotina</taxon>
        <taxon>Agaricomycetes</taxon>
        <taxon>Agaricomycetidae</taxon>
        <taxon>Boletales</taxon>
        <taxon>Boletales incertae sedis</taxon>
        <taxon>Leucogyrophana</taxon>
    </lineage>
</organism>
<keyword evidence="3 7" id="KW-1133">Transmembrane helix</keyword>
<evidence type="ECO:0000256" key="1">
    <source>
        <dbReference type="ARBA" id="ARBA00004141"/>
    </source>
</evidence>
<feature type="domain" description="Rhodopsin" evidence="8">
    <location>
        <begin position="30"/>
        <end position="230"/>
    </location>
</feature>
<dbReference type="OrthoDB" id="444631at2759"/>
<dbReference type="Pfam" id="PF20684">
    <property type="entry name" value="Fung_rhodopsin"/>
    <property type="match status" value="1"/>
</dbReference>
<keyword evidence="4 7" id="KW-0472">Membrane</keyword>
<dbReference type="InterPro" id="IPR052337">
    <property type="entry name" value="SAT4-like"/>
</dbReference>
<feature type="transmembrane region" description="Helical" evidence="7">
    <location>
        <begin position="78"/>
        <end position="100"/>
    </location>
</feature>